<dbReference type="EnsemblMetazoa" id="RPRC010329-RA">
    <property type="protein sequence ID" value="RPRC010329-PA"/>
    <property type="gene ID" value="RPRC010329"/>
</dbReference>
<name>T1I209_RHOPR</name>
<sequence>MFQRSGMYRFSSMPTTFYIALWMKLQGASSLHPSHDSIKELSTLQLIKKHRKLTLSSSRYFLSVICIFS</sequence>
<evidence type="ECO:0000313" key="2">
    <source>
        <dbReference type="Proteomes" id="UP000015103"/>
    </source>
</evidence>
<protein>
    <submittedName>
        <fullName evidence="1">Uncharacterized protein</fullName>
    </submittedName>
</protein>
<reference evidence="1" key="1">
    <citation type="submission" date="2015-05" db="UniProtKB">
        <authorList>
            <consortium name="EnsemblMetazoa"/>
        </authorList>
    </citation>
    <scope>IDENTIFICATION</scope>
</reference>
<dbReference type="HOGENOM" id="CLU_2779031_0_0_1"/>
<dbReference type="VEuPathDB" id="VectorBase:RPRC010329"/>
<proteinExistence type="predicted"/>
<dbReference type="AlphaFoldDB" id="T1I209"/>
<dbReference type="EMBL" id="ACPB03005153">
    <property type="status" value="NOT_ANNOTATED_CDS"/>
    <property type="molecule type" value="Genomic_DNA"/>
</dbReference>
<evidence type="ECO:0000313" key="1">
    <source>
        <dbReference type="EnsemblMetazoa" id="RPRC010329-PA"/>
    </source>
</evidence>
<keyword evidence="2" id="KW-1185">Reference proteome</keyword>
<dbReference type="Proteomes" id="UP000015103">
    <property type="component" value="Unassembled WGS sequence"/>
</dbReference>
<accession>T1I209</accession>
<organism evidence="1 2">
    <name type="scientific">Rhodnius prolixus</name>
    <name type="common">Triatomid bug</name>
    <dbReference type="NCBI Taxonomy" id="13249"/>
    <lineage>
        <taxon>Eukaryota</taxon>
        <taxon>Metazoa</taxon>
        <taxon>Ecdysozoa</taxon>
        <taxon>Arthropoda</taxon>
        <taxon>Hexapoda</taxon>
        <taxon>Insecta</taxon>
        <taxon>Pterygota</taxon>
        <taxon>Neoptera</taxon>
        <taxon>Paraneoptera</taxon>
        <taxon>Hemiptera</taxon>
        <taxon>Heteroptera</taxon>
        <taxon>Panheteroptera</taxon>
        <taxon>Cimicomorpha</taxon>
        <taxon>Reduviidae</taxon>
        <taxon>Triatominae</taxon>
        <taxon>Rhodnius</taxon>
    </lineage>
</organism>
<dbReference type="InParanoid" id="T1I209"/>